<dbReference type="Proteomes" id="UP000515789">
    <property type="component" value="Chromosome"/>
</dbReference>
<protein>
    <submittedName>
        <fullName evidence="1">Uncharacterized protein</fullName>
    </submittedName>
</protein>
<gene>
    <name evidence="1" type="ORF">E5259_24920</name>
</gene>
<dbReference type="RefSeq" id="WP_018595209.1">
    <property type="nucleotide sequence ID" value="NZ_CABLBP010000020.1"/>
</dbReference>
<dbReference type="GeneID" id="75053971"/>
<name>A0A7G5N128_9FIRM</name>
<proteinExistence type="predicted"/>
<dbReference type="EMBL" id="CP039126">
    <property type="protein sequence ID" value="QMW80571.1"/>
    <property type="molecule type" value="Genomic_DNA"/>
</dbReference>
<evidence type="ECO:0000313" key="1">
    <source>
        <dbReference type="EMBL" id="QMW80571.1"/>
    </source>
</evidence>
<organism evidence="1 2">
    <name type="scientific">Blautia producta</name>
    <dbReference type="NCBI Taxonomy" id="33035"/>
    <lineage>
        <taxon>Bacteria</taxon>
        <taxon>Bacillati</taxon>
        <taxon>Bacillota</taxon>
        <taxon>Clostridia</taxon>
        <taxon>Lachnospirales</taxon>
        <taxon>Lachnospiraceae</taxon>
        <taxon>Blautia</taxon>
    </lineage>
</organism>
<reference evidence="1 2" key="1">
    <citation type="submission" date="2019-04" db="EMBL/GenBank/DDBJ databases">
        <authorList>
            <person name="Schori C."/>
            <person name="Ahrens C."/>
        </authorList>
    </citation>
    <scope>NUCLEOTIDE SEQUENCE [LARGE SCALE GENOMIC DNA]</scope>
    <source>
        <strain evidence="1 2">DSM 2950</strain>
    </source>
</reference>
<evidence type="ECO:0000313" key="2">
    <source>
        <dbReference type="Proteomes" id="UP000515789"/>
    </source>
</evidence>
<accession>A0A7G5N128</accession>
<dbReference type="AlphaFoldDB" id="A0A7G5N128"/>
<sequence length="85" mass="9887">MRMSSVVEAAILLEDYENAKEMAWEVKKRKENIASELCIDCKNLEGYPMGTIAINIEDAKRILQFIEDYYDAKTNDVLKKIERLN</sequence>